<evidence type="ECO:0000313" key="2">
    <source>
        <dbReference type="EMBL" id="KXK58473.1"/>
    </source>
</evidence>
<dbReference type="Proteomes" id="UP000070620">
    <property type="component" value="Unassembled WGS sequence"/>
</dbReference>
<dbReference type="SUPFAM" id="SSF50346">
    <property type="entry name" value="PRC-barrel domain"/>
    <property type="match status" value="1"/>
</dbReference>
<comment type="caution">
    <text evidence="2">The sequence shown here is derived from an EMBL/GenBank/DDBJ whole genome shotgun (WGS) entry which is preliminary data.</text>
</comment>
<protein>
    <recommendedName>
        <fullName evidence="4">PRC domain containing protein</fullName>
    </recommendedName>
</protein>
<proteinExistence type="predicted"/>
<evidence type="ECO:0000256" key="1">
    <source>
        <dbReference type="SAM" id="MobiDB-lite"/>
    </source>
</evidence>
<dbReference type="AlphaFoldDB" id="A0A136PJD9"/>
<dbReference type="InterPro" id="IPR014747">
    <property type="entry name" value="Bac_photo_RC_H_C"/>
</dbReference>
<name>A0A136PJD9_9ACTN</name>
<feature type="region of interest" description="Disordered" evidence="1">
    <location>
        <begin position="1"/>
        <end position="52"/>
    </location>
</feature>
<organism evidence="2 3">
    <name type="scientific">Micromonospora rosaria</name>
    <dbReference type="NCBI Taxonomy" id="47874"/>
    <lineage>
        <taxon>Bacteria</taxon>
        <taxon>Bacillati</taxon>
        <taxon>Actinomycetota</taxon>
        <taxon>Actinomycetes</taxon>
        <taxon>Micromonosporales</taxon>
        <taxon>Micromonosporaceae</taxon>
        <taxon>Micromonospora</taxon>
    </lineage>
</organism>
<dbReference type="RefSeq" id="WP_067373290.1">
    <property type="nucleotide sequence ID" value="NZ_JBIUBN010000047.1"/>
</dbReference>
<dbReference type="EMBL" id="LRQV01000189">
    <property type="protein sequence ID" value="KXK58473.1"/>
    <property type="molecule type" value="Genomic_DNA"/>
</dbReference>
<dbReference type="Gene3D" id="3.90.50.10">
    <property type="entry name" value="Photosynthetic Reaction Center, subunit H, domain 2"/>
    <property type="match status" value="1"/>
</dbReference>
<reference evidence="2 3" key="1">
    <citation type="submission" date="2016-01" db="EMBL/GenBank/DDBJ databases">
        <title>Whole genome sequence and analysis of Micromonospora rosaria DSM 803, which can produce antibacterial substance rosamicin.</title>
        <authorList>
            <person name="Yang H."/>
            <person name="He X."/>
            <person name="Zhu D."/>
        </authorList>
    </citation>
    <scope>NUCLEOTIDE SEQUENCE [LARGE SCALE GENOMIC DNA]</scope>
    <source>
        <strain evidence="2 3">DSM 803</strain>
    </source>
</reference>
<dbReference type="InterPro" id="IPR011033">
    <property type="entry name" value="PRC_barrel-like_sf"/>
</dbReference>
<dbReference type="GO" id="GO:0030077">
    <property type="term" value="C:plasma membrane light-harvesting complex"/>
    <property type="evidence" value="ECO:0007669"/>
    <property type="project" value="InterPro"/>
</dbReference>
<evidence type="ECO:0008006" key="4">
    <source>
        <dbReference type="Google" id="ProtNLM"/>
    </source>
</evidence>
<dbReference type="OrthoDB" id="510842at2"/>
<dbReference type="GO" id="GO:0019684">
    <property type="term" value="P:photosynthesis, light reaction"/>
    <property type="evidence" value="ECO:0007669"/>
    <property type="project" value="InterPro"/>
</dbReference>
<sequence>MQRPTFSPWTWRDPSALAGGYDHTTPSRGPTDQPDGGHDGPDAPGPGTPIDLVGYRVEATDGRVGSIDEASYDTDASYLVVETGPWIFGRKVLLPAGTVARVDHLDRVVHVDRSREQVKDSPTVDPAELRRPDHRARVGEYYMESYRRG</sequence>
<accession>A0A136PJD9</accession>
<gene>
    <name evidence="2" type="ORF">AWW66_29590</name>
</gene>
<keyword evidence="3" id="KW-1185">Reference proteome</keyword>
<evidence type="ECO:0000313" key="3">
    <source>
        <dbReference type="Proteomes" id="UP000070620"/>
    </source>
</evidence>